<dbReference type="Proteomes" id="UP000574369">
    <property type="component" value="Unassembled WGS sequence"/>
</dbReference>
<dbReference type="SUPFAM" id="SSF52096">
    <property type="entry name" value="ClpP/crotonase"/>
    <property type="match status" value="1"/>
</dbReference>
<evidence type="ECO:0000256" key="3">
    <source>
        <dbReference type="ARBA" id="ARBA00022490"/>
    </source>
</evidence>
<evidence type="ECO:0000256" key="9">
    <source>
        <dbReference type="SAM" id="SignalP"/>
    </source>
</evidence>
<dbReference type="CDD" id="cd10828">
    <property type="entry name" value="cpPDZ_Tricorn-protease"/>
    <property type="match status" value="1"/>
</dbReference>
<proteinExistence type="inferred from homology"/>
<dbReference type="Gene3D" id="2.30.42.10">
    <property type="match status" value="1"/>
</dbReference>
<evidence type="ECO:0000256" key="2">
    <source>
        <dbReference type="ARBA" id="ARBA00008524"/>
    </source>
</evidence>
<accession>A0ABR6GNW0</accession>
<dbReference type="Gene3D" id="3.90.226.10">
    <property type="entry name" value="2-enoyl-CoA Hydratase, Chain A, domain 1"/>
    <property type="match status" value="1"/>
</dbReference>
<feature type="chain" id="PRO_5046933753" description="Tricorn protease homolog" evidence="9">
    <location>
        <begin position="22"/>
        <end position="1174"/>
    </location>
</feature>
<organism evidence="11 12">
    <name type="scientific">Roseateles terrae</name>
    <dbReference type="NCBI Taxonomy" id="431060"/>
    <lineage>
        <taxon>Bacteria</taxon>
        <taxon>Pseudomonadati</taxon>
        <taxon>Pseudomonadota</taxon>
        <taxon>Betaproteobacteria</taxon>
        <taxon>Burkholderiales</taxon>
        <taxon>Sphaerotilaceae</taxon>
        <taxon>Roseateles</taxon>
    </lineage>
</organism>
<evidence type="ECO:0000256" key="4">
    <source>
        <dbReference type="ARBA" id="ARBA00022670"/>
    </source>
</evidence>
<comment type="similarity">
    <text evidence="2 7">Belongs to the peptidase S41B family.</text>
</comment>
<dbReference type="GO" id="GO:0006508">
    <property type="term" value="P:proteolysis"/>
    <property type="evidence" value="ECO:0007669"/>
    <property type="project" value="UniProtKB-KW"/>
</dbReference>
<dbReference type="InterPro" id="IPR005151">
    <property type="entry name" value="Tail-specific_protease"/>
</dbReference>
<dbReference type="Pfam" id="PF03572">
    <property type="entry name" value="Peptidase_S41"/>
    <property type="match status" value="1"/>
</dbReference>
<dbReference type="SUPFAM" id="SSF50156">
    <property type="entry name" value="PDZ domain-like"/>
    <property type="match status" value="1"/>
</dbReference>
<keyword evidence="9" id="KW-0732">Signal</keyword>
<dbReference type="PANTHER" id="PTHR43253:SF1">
    <property type="entry name" value="TRICORN PROTEASE HOMOLOG 2-RELATED"/>
    <property type="match status" value="1"/>
</dbReference>
<keyword evidence="5 7" id="KW-0378">Hydrolase</keyword>
<dbReference type="Gene3D" id="3.30.750.44">
    <property type="match status" value="1"/>
</dbReference>
<evidence type="ECO:0000259" key="10">
    <source>
        <dbReference type="SMART" id="SM00245"/>
    </source>
</evidence>
<sequence>MQLSSLSQAIALALNVAVSLAAGLAVSPAMSQSGSSAAASATAGTPPSSASATAAVSPVTASGAAVSLLLRQPAVSARHLAFVYGGALWLANRDGSQPRQLVPRVTSEFTPKFSPDGQWLAFSAAYDGNTDVYVVPTAGGQPRRLTWHGSSDQVTGWSPDSQRVLFASPRQVLNNRSNQLYEVPVGGGFEQQVMKAVAYEGSWSPDGRLLAYRPYRQANNGASGWRQSRGGTTPPIWIIDPKGKTWEEIPHVNATDWNPIWMGDEVVFISDRNDGAANLFAYNTRSKSLRQLTKETSWDVKTADGRDGRIVYEVGGRLKEISLAGGEPVTLNVSLNEPSAQARVQWKDAARTITSVALSATGKRVLVSARGEVFSVPVKDGVVRNLTQTSGVREKDALWSPDGQQVAYVSDEPGMRHQVVLRDQLGDQAVGKTPRKILLPETGYFRLLDWSPDGSRLLLQDNHLNLYQLPLSGVQSGQLLKIDSSPRRQNYDASFSPDGRWLAYTVTGRNHFSQIKVHDFQTGQQHTLTDGMSHAEQPVFSSKGDVLFFAASVNSGPAQVGLDMSTQERSLRMGLFAAVLRSDGSSPLLPKAGDEDGKAGKGGAGDGDDEDKGDKSDSKSDKKADGQVDAKADAKSDKKDDKKGDKKDGKAKPVRIDFAGLQNRIVGLPVAQARYDHLDVAADGALFYIEREQPGTSIEPPSGDGNERGSLFRFDFEEKKAKSIKPGVQDYSLSADGKKILFDLGNGRLEVADAREKIDAKPVDVSGLKVRIDPRAEWRQIFDETWWMEKEFFYDPKLHGVDWKGIYQRYLPLLAHVQRREDLNELMVEMIGELQVGHNRVGGGDVLTEPKVAIGLLGADFSFDGGHYRISKIFQGDRWNPFLKAPLAAPGLNVKAGDYLLAVNGRPVDAQHNLFQQLENTVGKPVQLTIASDAKGLGARQVQVEPIASEVALRQWDWVEHNRQEVDRLSGGKLAYVYMPDTATQGFQLFNRMFFAQVDKQGLVMDDRRNGGGQAANYVTEVLGRAYLGSWKDRDALVYDTPGGAIYGPKAMLIDQDAGSGGDFMPYAFRRTGLGPLIGKRTWGGLIGIAANPPLIDGGSLVVPFFRFFTPEGEWRIENEGVAPDIDVNLDPVAVNEGRDVQLEAAVANVMERLKTWKPIQRTEPPAMPTKVGG</sequence>
<dbReference type="GO" id="GO:0008233">
    <property type="term" value="F:peptidase activity"/>
    <property type="evidence" value="ECO:0007669"/>
    <property type="project" value="UniProtKB-KW"/>
</dbReference>
<feature type="signal peptide" evidence="9">
    <location>
        <begin position="1"/>
        <end position="21"/>
    </location>
</feature>
<dbReference type="SMART" id="SM00245">
    <property type="entry name" value="TSPc"/>
    <property type="match status" value="1"/>
</dbReference>
<feature type="region of interest" description="Disordered" evidence="8">
    <location>
        <begin position="586"/>
        <end position="651"/>
    </location>
</feature>
<dbReference type="InterPro" id="IPR036034">
    <property type="entry name" value="PDZ_sf"/>
</dbReference>
<dbReference type="Gene3D" id="2.120.10.60">
    <property type="entry name" value="Tricorn protease N-terminal domain"/>
    <property type="match status" value="1"/>
</dbReference>
<evidence type="ECO:0000256" key="5">
    <source>
        <dbReference type="ARBA" id="ARBA00022801"/>
    </source>
</evidence>
<dbReference type="InterPro" id="IPR012393">
    <property type="entry name" value="Tricorn_protease"/>
</dbReference>
<dbReference type="PIRSF" id="PIRSF036421">
    <property type="entry name" value="Tricorn_protease"/>
    <property type="match status" value="1"/>
</dbReference>
<reference evidence="11 12" key="1">
    <citation type="submission" date="2020-08" db="EMBL/GenBank/DDBJ databases">
        <title>Genomic Encyclopedia of Type Strains, Phase III (KMG-III): the genomes of soil and plant-associated and newly described type strains.</title>
        <authorList>
            <person name="Whitman W."/>
        </authorList>
    </citation>
    <scope>NUCLEOTIDE SEQUENCE [LARGE SCALE GENOMIC DNA]</scope>
    <source>
        <strain evidence="11 12">CECT 7247</strain>
    </source>
</reference>
<keyword evidence="3 7" id="KW-0963">Cytoplasm</keyword>
<evidence type="ECO:0000313" key="11">
    <source>
        <dbReference type="EMBL" id="MBB3193749.1"/>
    </source>
</evidence>
<dbReference type="InterPro" id="IPR028204">
    <property type="entry name" value="Tricorn_C1"/>
</dbReference>
<dbReference type="CDD" id="cd07562">
    <property type="entry name" value="Peptidase_S41_TRI"/>
    <property type="match status" value="1"/>
</dbReference>
<feature type="compositionally biased region" description="Basic and acidic residues" evidence="8">
    <location>
        <begin position="612"/>
        <end position="651"/>
    </location>
</feature>
<keyword evidence="12" id="KW-1185">Reference proteome</keyword>
<comment type="subcellular location">
    <subcellularLocation>
        <location evidence="1 7">Cytoplasm</location>
    </subcellularLocation>
</comment>
<dbReference type="SUPFAM" id="SSF82171">
    <property type="entry name" value="DPP6 N-terminal domain-like"/>
    <property type="match status" value="2"/>
</dbReference>
<gene>
    <name evidence="11" type="ORF">FHS28_001114</name>
</gene>
<dbReference type="Pfam" id="PF14685">
    <property type="entry name" value="PDZ_Tricorn"/>
    <property type="match status" value="1"/>
</dbReference>
<dbReference type="Pfam" id="PF26549">
    <property type="entry name" value="Tricorn_N"/>
    <property type="match status" value="1"/>
</dbReference>
<dbReference type="RefSeq" id="WP_221193715.1">
    <property type="nucleotide sequence ID" value="NZ_JACHXO010000001.1"/>
</dbReference>
<keyword evidence="6 7" id="KW-0720">Serine protease</keyword>
<feature type="domain" description="Tail specific protease" evidence="10">
    <location>
        <begin position="939"/>
        <end position="1129"/>
    </location>
</feature>
<dbReference type="PANTHER" id="PTHR43253">
    <property type="entry name" value="TRICORN PROTEASE HOMOLOG 2-RELATED"/>
    <property type="match status" value="1"/>
</dbReference>
<dbReference type="InterPro" id="IPR029045">
    <property type="entry name" value="ClpP/crotonase-like_dom_sf"/>
</dbReference>
<comment type="caution">
    <text evidence="11">The sequence shown here is derived from an EMBL/GenBank/DDBJ whole genome shotgun (WGS) entry which is preliminary data.</text>
</comment>
<dbReference type="InterPro" id="IPR015943">
    <property type="entry name" value="WD40/YVTN_repeat-like_dom_sf"/>
</dbReference>
<dbReference type="Pfam" id="PF14684">
    <property type="entry name" value="Tricorn_C1"/>
    <property type="match status" value="1"/>
</dbReference>
<dbReference type="EMBL" id="JACHXO010000001">
    <property type="protein sequence ID" value="MBB3193749.1"/>
    <property type="molecule type" value="Genomic_DNA"/>
</dbReference>
<evidence type="ECO:0000256" key="8">
    <source>
        <dbReference type="SAM" id="MobiDB-lite"/>
    </source>
</evidence>
<evidence type="ECO:0000256" key="6">
    <source>
        <dbReference type="ARBA" id="ARBA00022825"/>
    </source>
</evidence>
<protein>
    <recommendedName>
        <fullName evidence="7">Tricorn protease homolog</fullName>
        <ecNumber evidence="7">3.4.21.-</ecNumber>
    </recommendedName>
</protein>
<keyword evidence="4 7" id="KW-0645">Protease</keyword>
<dbReference type="InterPro" id="IPR029414">
    <property type="entry name" value="Tricorn_PDZ"/>
</dbReference>
<dbReference type="Gene3D" id="2.130.10.10">
    <property type="entry name" value="YVTN repeat-like/Quinoprotein amine dehydrogenase"/>
    <property type="match status" value="1"/>
</dbReference>
<evidence type="ECO:0000256" key="7">
    <source>
        <dbReference type="PIRNR" id="PIRNR036421"/>
    </source>
</evidence>
<name>A0ABR6GNW0_9BURK</name>
<dbReference type="EC" id="3.4.21.-" evidence="7"/>
<comment type="function">
    <text evidence="7">Degrades oligopeptides.</text>
</comment>
<evidence type="ECO:0000256" key="1">
    <source>
        <dbReference type="ARBA" id="ARBA00004496"/>
    </source>
</evidence>
<evidence type="ECO:0000313" key="12">
    <source>
        <dbReference type="Proteomes" id="UP000574369"/>
    </source>
</evidence>
<dbReference type="Pfam" id="PF26550">
    <property type="entry name" value="Tricorn_2nd"/>
    <property type="match status" value="1"/>
</dbReference>